<feature type="region of interest" description="Disordered" evidence="5">
    <location>
        <begin position="1497"/>
        <end position="1527"/>
    </location>
</feature>
<evidence type="ECO:0000256" key="5">
    <source>
        <dbReference type="SAM" id="MobiDB-lite"/>
    </source>
</evidence>
<comment type="subcellular location">
    <subcellularLocation>
        <location evidence="1">Nucleus</location>
    </subcellularLocation>
</comment>
<feature type="domain" description="Nucleoporin Nup159/Nup146 N-terminal" evidence="6">
    <location>
        <begin position="39"/>
        <end position="389"/>
    </location>
</feature>
<dbReference type="VEuPathDB" id="FungiDB:SeMB42_g06912"/>
<evidence type="ECO:0000256" key="4">
    <source>
        <dbReference type="SAM" id="Coils"/>
    </source>
</evidence>
<proteinExistence type="predicted"/>
<dbReference type="InterPro" id="IPR039462">
    <property type="entry name" value="Nup159/Nup146_N"/>
</dbReference>
<dbReference type="GO" id="GO:0008139">
    <property type="term" value="F:nuclear localization sequence binding"/>
    <property type="evidence" value="ECO:0007669"/>
    <property type="project" value="TreeGrafter"/>
</dbReference>
<feature type="region of interest" description="Disordered" evidence="5">
    <location>
        <begin position="1081"/>
        <end position="1169"/>
    </location>
</feature>
<evidence type="ECO:0000256" key="1">
    <source>
        <dbReference type="ARBA" id="ARBA00004123"/>
    </source>
</evidence>
<keyword evidence="8" id="KW-1185">Reference proteome</keyword>
<gene>
    <name evidence="7" type="ORF">SeMB42_g06912</name>
</gene>
<feature type="region of interest" description="Disordered" evidence="5">
    <location>
        <begin position="1022"/>
        <end position="1061"/>
    </location>
</feature>
<dbReference type="GO" id="GO:0006405">
    <property type="term" value="P:RNA export from nucleus"/>
    <property type="evidence" value="ECO:0007669"/>
    <property type="project" value="TreeGrafter"/>
</dbReference>
<name>A0A507C8I1_9FUNG</name>
<sequence length="1527" mass="160247">MAENIDRGEQSEIAAEFLQFVALQEDSRIKLADLCSVPSYASLLAVSNKYGYVVYATHQGFGFAYTTAVASAFKNTAKRQIGTLPNKKTFAVSHGVIHFVRLSADNLTLIIGVDSRSVLLYDVPDIVKAADGANVQPYKEHIFNDAESIRDIRPNPETFGEVIAVLLSNGTLKSMKLDGSVSDMKQSNVSAISWSPRGKQLACGLRSGDIVFITPKGTQKGTLSKHPVLENVKVHELLWFENSVYVIVYSTDDGDITIAVVLQESKPQRNMYYTFADPTMPFGSPRNVHYYVDGIKHWGQGAERILIFANVCSPDVGVIGASSDGSWSNWSLGETYRAAFPLATSGDDTWPVGFGIDFTSQEVIPAKNEYETDTPPVPMMLMMNNEGELMAYSVINTKAVKNKNALEGTTKPESIPVKRPSLSGSKEAESKQASWVPPGFKMPAVSKVSTDPPQAPPPTTATLPVSSRSSAKVDSEAKQSPTIAFPKATGLSSGALETVKAQSLPTTLQVTKVEPPTPAQATSIIEKKFEDLQRIINSELGRLKQQHESLSHAVQQAKVPTAPGQAALANLAQFLADTGNMRNYLARLQADVTISDKELNELRARMVAAEAKRVESQRRMEVIKNPSLMKTLPVRKVGPEMEDLRLQLSTKRQNLERGIRDVSVFLEEHSRKNDHRRRKLESRLRSPDFDTICRTIEYITHSTIAVAESLDAILQRIKTLGPEEISQKKSFLEKGKLPPKTNSFGLYDDDDSDSDFELNEEEITGCDDAAEDTDGGSNYVIVAHPKPTSDGITTLDMADNKRFRDLLRESFEISPRKIVTRKVAKETPLDISAALKQKSEARTAAFARTLASKPPSVAPAVMKSNGQGALKMDNMIASPAQSVPAKEPPASKVPPSEPASLFSVPLLHSESSEVATPSKGPVPRGSDGVKDKLETKISTSSFSFPQFAKYANPVSPPVFTALAKGPTVVKPSDLFGSMEPAHLEFKDTKLEKLLFGVSPNPLVSRPSPSVLVKEPFTSKIPPSQAALPFSVPSSQSESPEAASPTNRPAPEGSNGVEEGTEANIALSFATLATSAKPASLPVSTALGNEPAVSEPSDLPESTEPTPLESKDTKSDKEVVVEKPSPLLNRPSPVGDKDGGEEEDAGMAEDQEDVADEAPKSEDGEGVETSVSDWQEWVMNDDTDASAGDDTVAISHTIKEKALATTANDQDTLCGGIAGLGCMASATNTSSSFSASTPSNTNNMLSFGVNATGAAFGSTVFGSAAPTPPATNTNTSFGAHATSATFGSTGFGSAASAPSASNNTSSFGANAAGATFGSTGFGSAALGPSATNNRSSFGANATGATFGSTGFGSAASAPSASNNTSSFGANAVGATFGSTGFGSAVSAPSASSNTSSFGANAAGATFGSTGFGSAASGPSATNNRSSFGANATGATFGSTGFGSGASAPSALFGSMPGIFAQSTTPAFGAASAGSGIAGFAGTPSGFGTVASPQQLSIFGTQSPGFGQQAASPFGARKPPQSAAFTQYR</sequence>
<feature type="region of interest" description="Disordered" evidence="5">
    <location>
        <begin position="405"/>
        <end position="480"/>
    </location>
</feature>
<dbReference type="InterPro" id="IPR026054">
    <property type="entry name" value="Nucleoporin"/>
</dbReference>
<feature type="compositionally biased region" description="Polar residues" evidence="5">
    <location>
        <begin position="1497"/>
        <end position="1509"/>
    </location>
</feature>
<dbReference type="PANTHER" id="PTHR23193:SF23">
    <property type="entry name" value="NUCLEAR PORE COMPLEX PROTEIN NUP153"/>
    <property type="match status" value="1"/>
</dbReference>
<dbReference type="GO" id="GO:0006606">
    <property type="term" value="P:protein import into nucleus"/>
    <property type="evidence" value="ECO:0007669"/>
    <property type="project" value="TreeGrafter"/>
</dbReference>
<dbReference type="GO" id="GO:0005643">
    <property type="term" value="C:nuclear pore"/>
    <property type="evidence" value="ECO:0007669"/>
    <property type="project" value="TreeGrafter"/>
</dbReference>
<feature type="coiled-coil region" evidence="4">
    <location>
        <begin position="585"/>
        <end position="619"/>
    </location>
</feature>
<feature type="compositionally biased region" description="Low complexity" evidence="5">
    <location>
        <begin position="1028"/>
        <end position="1044"/>
    </location>
</feature>
<evidence type="ECO:0000313" key="8">
    <source>
        <dbReference type="Proteomes" id="UP000317494"/>
    </source>
</evidence>
<evidence type="ECO:0000256" key="3">
    <source>
        <dbReference type="ARBA" id="ARBA00023242"/>
    </source>
</evidence>
<comment type="caution">
    <text evidence="7">The sequence shown here is derived from an EMBL/GenBank/DDBJ whole genome shotgun (WGS) entry which is preliminary data.</text>
</comment>
<evidence type="ECO:0000256" key="2">
    <source>
        <dbReference type="ARBA" id="ARBA00022448"/>
    </source>
</evidence>
<reference evidence="7 8" key="1">
    <citation type="journal article" date="2019" name="Sci. Rep.">
        <title>Comparative genomics of chytrid fungi reveal insights into the obligate biotrophic and pathogenic lifestyle of Synchytrium endobioticum.</title>
        <authorList>
            <person name="van de Vossenberg B.T.L.H."/>
            <person name="Warris S."/>
            <person name="Nguyen H.D.T."/>
            <person name="van Gent-Pelzer M.P.E."/>
            <person name="Joly D.L."/>
            <person name="van de Geest H.C."/>
            <person name="Bonants P.J.M."/>
            <person name="Smith D.S."/>
            <person name="Levesque C.A."/>
            <person name="van der Lee T.A.J."/>
        </authorList>
    </citation>
    <scope>NUCLEOTIDE SEQUENCE [LARGE SCALE GENOMIC DNA]</scope>
    <source>
        <strain evidence="7 8">MB42</strain>
    </source>
</reference>
<evidence type="ECO:0000259" key="6">
    <source>
        <dbReference type="Pfam" id="PF16755"/>
    </source>
</evidence>
<protein>
    <recommendedName>
        <fullName evidence="6">Nucleoporin Nup159/Nup146 N-terminal domain-containing protein</fullName>
    </recommendedName>
</protein>
<keyword evidence="2" id="KW-0813">Transport</keyword>
<keyword evidence="4" id="KW-0175">Coiled coil</keyword>
<keyword evidence="3" id="KW-0539">Nucleus</keyword>
<dbReference type="STRING" id="286115.A0A507C8I1"/>
<accession>A0A507C8I1</accession>
<dbReference type="SUPFAM" id="SSF117289">
    <property type="entry name" value="Nucleoporin domain"/>
    <property type="match status" value="1"/>
</dbReference>
<evidence type="ECO:0000313" key="7">
    <source>
        <dbReference type="EMBL" id="TPX37367.1"/>
    </source>
</evidence>
<dbReference type="Pfam" id="PF16755">
    <property type="entry name" value="Beta-prop_NUP159_NUP214"/>
    <property type="match status" value="1"/>
</dbReference>
<dbReference type="GO" id="GO:0017056">
    <property type="term" value="F:structural constituent of nuclear pore"/>
    <property type="evidence" value="ECO:0007669"/>
    <property type="project" value="TreeGrafter"/>
</dbReference>
<dbReference type="Gene3D" id="2.130.10.10">
    <property type="entry name" value="YVTN repeat-like/Quinoprotein amine dehydrogenase"/>
    <property type="match status" value="1"/>
</dbReference>
<feature type="compositionally biased region" description="Acidic residues" evidence="5">
    <location>
        <begin position="1138"/>
        <end position="1155"/>
    </location>
</feature>
<dbReference type="Proteomes" id="UP000317494">
    <property type="component" value="Unassembled WGS sequence"/>
</dbReference>
<dbReference type="EMBL" id="QEAN01000427">
    <property type="protein sequence ID" value="TPX37367.1"/>
    <property type="molecule type" value="Genomic_DNA"/>
</dbReference>
<feature type="compositionally biased region" description="Basic and acidic residues" evidence="5">
    <location>
        <begin position="1108"/>
        <end position="1120"/>
    </location>
</feature>
<feature type="region of interest" description="Disordered" evidence="5">
    <location>
        <begin position="912"/>
        <end position="932"/>
    </location>
</feature>
<feature type="region of interest" description="Disordered" evidence="5">
    <location>
        <begin position="880"/>
        <end position="899"/>
    </location>
</feature>
<dbReference type="InterPro" id="IPR015943">
    <property type="entry name" value="WD40/YVTN_repeat-like_dom_sf"/>
</dbReference>
<organism evidence="7 8">
    <name type="scientific">Synchytrium endobioticum</name>
    <dbReference type="NCBI Taxonomy" id="286115"/>
    <lineage>
        <taxon>Eukaryota</taxon>
        <taxon>Fungi</taxon>
        <taxon>Fungi incertae sedis</taxon>
        <taxon>Chytridiomycota</taxon>
        <taxon>Chytridiomycota incertae sedis</taxon>
        <taxon>Chytridiomycetes</taxon>
        <taxon>Synchytriales</taxon>
        <taxon>Synchytriaceae</taxon>
        <taxon>Synchytrium</taxon>
    </lineage>
</organism>
<dbReference type="PANTHER" id="PTHR23193">
    <property type="entry name" value="NUCLEAR PORE COMPLEX PROTEIN NUP"/>
    <property type="match status" value="1"/>
</dbReference>